<evidence type="ECO:0000313" key="1">
    <source>
        <dbReference type="EMBL" id="SMP41207.1"/>
    </source>
</evidence>
<proteinExistence type="predicted"/>
<evidence type="ECO:0000313" key="2">
    <source>
        <dbReference type="Proteomes" id="UP001158067"/>
    </source>
</evidence>
<protein>
    <submittedName>
        <fullName evidence="1">Uncharacterized protein</fullName>
    </submittedName>
</protein>
<accession>A0ABY1PPE6</accession>
<gene>
    <name evidence="1" type="ORF">SAMN06265222_101548</name>
</gene>
<organism evidence="1 2">
    <name type="scientific">Neorhodopirellula lusitana</name>
    <dbReference type="NCBI Taxonomy" id="445327"/>
    <lineage>
        <taxon>Bacteria</taxon>
        <taxon>Pseudomonadati</taxon>
        <taxon>Planctomycetota</taxon>
        <taxon>Planctomycetia</taxon>
        <taxon>Pirellulales</taxon>
        <taxon>Pirellulaceae</taxon>
        <taxon>Neorhodopirellula</taxon>
    </lineage>
</organism>
<dbReference type="EMBL" id="FXUG01000001">
    <property type="protein sequence ID" value="SMP41207.1"/>
    <property type="molecule type" value="Genomic_DNA"/>
</dbReference>
<dbReference type="Proteomes" id="UP001158067">
    <property type="component" value="Unassembled WGS sequence"/>
</dbReference>
<sequence length="61" mass="7195">MPGTKLYALEQIGKCLVGQHPGRFEPRVRKKRGSNYNLMMQPREQLRARLLSEITRLKRSR</sequence>
<comment type="caution">
    <text evidence="1">The sequence shown here is derived from an EMBL/GenBank/DDBJ whole genome shotgun (WGS) entry which is preliminary data.</text>
</comment>
<dbReference type="RefSeq" id="WP_283430774.1">
    <property type="nucleotide sequence ID" value="NZ_FXUG01000001.1"/>
</dbReference>
<keyword evidence="2" id="KW-1185">Reference proteome</keyword>
<reference evidence="1 2" key="1">
    <citation type="submission" date="2017-05" db="EMBL/GenBank/DDBJ databases">
        <authorList>
            <person name="Varghese N."/>
            <person name="Submissions S."/>
        </authorList>
    </citation>
    <scope>NUCLEOTIDE SEQUENCE [LARGE SCALE GENOMIC DNA]</scope>
    <source>
        <strain evidence="1 2">DSM 25457</strain>
    </source>
</reference>
<name>A0ABY1PPE6_9BACT</name>